<proteinExistence type="predicted"/>
<dbReference type="EMBL" id="OX465078">
    <property type="protein sequence ID" value="CAI9271840.1"/>
    <property type="molecule type" value="Genomic_DNA"/>
</dbReference>
<keyword evidence="1" id="KW-1133">Transmembrane helix</keyword>
<evidence type="ECO:0000256" key="1">
    <source>
        <dbReference type="SAM" id="Phobius"/>
    </source>
</evidence>
<evidence type="ECO:0000313" key="3">
    <source>
        <dbReference type="Proteomes" id="UP001177003"/>
    </source>
</evidence>
<sequence>MCGFLLKVHQNFFYNDKLIARIHALNYGISLVLVIYLLGIHPLSLRELQEELGLTLPNVAFELLFVFLQQSVTNNDNFINNEFDDVYLVTIVSPIPLEAFTLSVMNMKFLLLSISPLRSISRPLLKKILCMFRTV</sequence>
<dbReference type="AlphaFoldDB" id="A0AA35VS21"/>
<gene>
    <name evidence="2" type="ORF">LSALG_LOCUS12098</name>
</gene>
<protein>
    <submittedName>
        <fullName evidence="2">Uncharacterized protein</fullName>
    </submittedName>
</protein>
<name>A0AA35VS21_LACSI</name>
<keyword evidence="3" id="KW-1185">Reference proteome</keyword>
<keyword evidence="1" id="KW-0812">Transmembrane</keyword>
<dbReference type="Proteomes" id="UP001177003">
    <property type="component" value="Chromosome 2"/>
</dbReference>
<evidence type="ECO:0000313" key="2">
    <source>
        <dbReference type="EMBL" id="CAI9271840.1"/>
    </source>
</evidence>
<feature type="transmembrane region" description="Helical" evidence="1">
    <location>
        <begin position="20"/>
        <end position="40"/>
    </location>
</feature>
<keyword evidence="1" id="KW-0472">Membrane</keyword>
<accession>A0AA35VS21</accession>
<reference evidence="2" key="1">
    <citation type="submission" date="2023-04" db="EMBL/GenBank/DDBJ databases">
        <authorList>
            <person name="Vijverberg K."/>
            <person name="Xiong W."/>
            <person name="Schranz E."/>
        </authorList>
    </citation>
    <scope>NUCLEOTIDE SEQUENCE</scope>
</reference>
<organism evidence="2 3">
    <name type="scientific">Lactuca saligna</name>
    <name type="common">Willowleaf lettuce</name>
    <dbReference type="NCBI Taxonomy" id="75948"/>
    <lineage>
        <taxon>Eukaryota</taxon>
        <taxon>Viridiplantae</taxon>
        <taxon>Streptophyta</taxon>
        <taxon>Embryophyta</taxon>
        <taxon>Tracheophyta</taxon>
        <taxon>Spermatophyta</taxon>
        <taxon>Magnoliopsida</taxon>
        <taxon>eudicotyledons</taxon>
        <taxon>Gunneridae</taxon>
        <taxon>Pentapetalae</taxon>
        <taxon>asterids</taxon>
        <taxon>campanulids</taxon>
        <taxon>Asterales</taxon>
        <taxon>Asteraceae</taxon>
        <taxon>Cichorioideae</taxon>
        <taxon>Cichorieae</taxon>
        <taxon>Lactucinae</taxon>
        <taxon>Lactuca</taxon>
    </lineage>
</organism>